<organism evidence="2 3">
    <name type="scientific">Pseudomonas frederiksbergensis</name>
    <dbReference type="NCBI Taxonomy" id="104087"/>
    <lineage>
        <taxon>Bacteria</taxon>
        <taxon>Pseudomonadati</taxon>
        <taxon>Pseudomonadota</taxon>
        <taxon>Gammaproteobacteria</taxon>
        <taxon>Pseudomonadales</taxon>
        <taxon>Pseudomonadaceae</taxon>
        <taxon>Pseudomonas</taxon>
    </lineage>
</organism>
<gene>
    <name evidence="2" type="ORF">CNN82_08685</name>
</gene>
<protein>
    <submittedName>
        <fullName evidence="2">Uncharacterized protein</fullName>
    </submittedName>
</protein>
<dbReference type="AlphaFoldDB" id="A0AB33E7X1"/>
<dbReference type="EMBL" id="CP023466">
    <property type="protein sequence ID" value="ATE76501.1"/>
    <property type="molecule type" value="Genomic_DNA"/>
</dbReference>
<evidence type="ECO:0000313" key="2">
    <source>
        <dbReference type="EMBL" id="ATE76501.1"/>
    </source>
</evidence>
<accession>A0AB33E7X1</accession>
<evidence type="ECO:0000313" key="3">
    <source>
        <dbReference type="Proteomes" id="UP000218385"/>
    </source>
</evidence>
<evidence type="ECO:0000256" key="1">
    <source>
        <dbReference type="SAM" id="MobiDB-lite"/>
    </source>
</evidence>
<feature type="compositionally biased region" description="Basic residues" evidence="1">
    <location>
        <begin position="48"/>
        <end position="58"/>
    </location>
</feature>
<name>A0AB33E7X1_9PSED</name>
<proteinExistence type="predicted"/>
<reference evidence="2 3" key="1">
    <citation type="submission" date="2017-09" db="EMBL/GenBank/DDBJ databases">
        <title>Complete Genome sequence of Lysobacter capsici KNU-15.</title>
        <authorList>
            <person name="Kim M.-C."/>
            <person name="Yi H."/>
            <person name="Lee D.-W."/>
            <person name="Shin J.-H."/>
        </authorList>
    </citation>
    <scope>NUCLEOTIDE SEQUENCE [LARGE SCALE GENOMIC DNA]</scope>
    <source>
        <strain evidence="2 3">KNU-15</strain>
    </source>
</reference>
<feature type="region of interest" description="Disordered" evidence="1">
    <location>
        <begin position="46"/>
        <end position="65"/>
    </location>
</feature>
<dbReference type="Proteomes" id="UP000218385">
    <property type="component" value="Chromosome"/>
</dbReference>
<sequence length="65" mass="7496">MAASLPNLPAKRTITGRTIRYATFQCRVYISNFHNRPVARELVGSPHRPARLRSRRKQTNTNCLM</sequence>